<dbReference type="AlphaFoldDB" id="D8IBX1"/>
<evidence type="ECO:0000313" key="2">
    <source>
        <dbReference type="Proteomes" id="UP000000332"/>
    </source>
</evidence>
<dbReference type="Proteomes" id="UP000000332">
    <property type="component" value="Chromosome"/>
</dbReference>
<sequence>MPQYEIAKSLNASLCSITRGARELKKQDSALAVIVDKYLMNNKEFQESLNKS</sequence>
<evidence type="ECO:0000313" key="1">
    <source>
        <dbReference type="EMBL" id="ADK30644.1"/>
    </source>
</evidence>
<name>D8IBX1_BRAP9</name>
<protein>
    <submittedName>
        <fullName evidence="1">Uncharacterized protein</fullName>
    </submittedName>
</protein>
<gene>
    <name evidence="1" type="ordered locus">BP951000_0645</name>
</gene>
<dbReference type="GO" id="GO:0043565">
    <property type="term" value="F:sequence-specific DNA binding"/>
    <property type="evidence" value="ECO:0007669"/>
    <property type="project" value="InterPro"/>
</dbReference>
<dbReference type="InterPro" id="IPR038116">
    <property type="entry name" value="TrpR-like_sf"/>
</dbReference>
<dbReference type="Gene3D" id="1.10.1270.10">
    <property type="entry name" value="TrpR-like"/>
    <property type="match status" value="1"/>
</dbReference>
<organism evidence="1 2">
    <name type="scientific">Brachyspira pilosicoli (strain ATCC BAA-1826 / 95/1000)</name>
    <dbReference type="NCBI Taxonomy" id="759914"/>
    <lineage>
        <taxon>Bacteria</taxon>
        <taxon>Pseudomonadati</taxon>
        <taxon>Spirochaetota</taxon>
        <taxon>Spirochaetia</taxon>
        <taxon>Brachyspirales</taxon>
        <taxon>Brachyspiraceae</taxon>
        <taxon>Brachyspira</taxon>
    </lineage>
</organism>
<dbReference type="KEGG" id="bpo:BP951000_0645"/>
<reference evidence="1 2" key="1">
    <citation type="journal article" date="2010" name="PLoS ONE">
        <title>The complete genome sequence of the pathogenic intestinal spirochete Brachyspira pilosicoli and comparison with other Brachyspira genomes.</title>
        <authorList>
            <person name="Wanchanthuek P."/>
            <person name="Bellgard M.I."/>
            <person name="La T."/>
            <person name="Ryan K."/>
            <person name="Moolhuijzen P."/>
            <person name="Chapman B."/>
            <person name="Black M."/>
            <person name="Schibeci D."/>
            <person name="Hunter A."/>
            <person name="Barrero R."/>
            <person name="Phillips N.D."/>
            <person name="Hampson D.J."/>
        </authorList>
    </citation>
    <scope>NUCLEOTIDE SEQUENCE [LARGE SCALE GENOMIC DNA]</scope>
    <source>
        <strain evidence="2">ATCC BAA-1826 / 95/1000</strain>
    </source>
</reference>
<dbReference type="HOGENOM" id="CLU_3077465_0_0_12"/>
<keyword evidence="2" id="KW-1185">Reference proteome</keyword>
<dbReference type="InParanoid" id="D8IBX1"/>
<proteinExistence type="predicted"/>
<dbReference type="SUPFAM" id="SSF48295">
    <property type="entry name" value="TrpR-like"/>
    <property type="match status" value="1"/>
</dbReference>
<dbReference type="InterPro" id="IPR010921">
    <property type="entry name" value="Trp_repressor/repl_initiator"/>
</dbReference>
<accession>D8IBX1</accession>
<dbReference type="EMBL" id="CP002025">
    <property type="protein sequence ID" value="ADK30644.1"/>
    <property type="molecule type" value="Genomic_DNA"/>
</dbReference>